<accession>A0ACC0C0R4</accession>
<name>A0ACC0C0R4_CATRO</name>
<reference evidence="2" key="1">
    <citation type="journal article" date="2023" name="Nat. Plants">
        <title>Single-cell RNA sequencing provides a high-resolution roadmap for understanding the multicellular compartmentation of specialized metabolism.</title>
        <authorList>
            <person name="Sun S."/>
            <person name="Shen X."/>
            <person name="Li Y."/>
            <person name="Li Y."/>
            <person name="Wang S."/>
            <person name="Li R."/>
            <person name="Zhang H."/>
            <person name="Shen G."/>
            <person name="Guo B."/>
            <person name="Wei J."/>
            <person name="Xu J."/>
            <person name="St-Pierre B."/>
            <person name="Chen S."/>
            <person name="Sun C."/>
        </authorList>
    </citation>
    <scope>NUCLEOTIDE SEQUENCE [LARGE SCALE GENOMIC DNA]</scope>
</reference>
<keyword evidence="2" id="KW-1185">Reference proteome</keyword>
<proteinExistence type="predicted"/>
<gene>
    <name evidence="1" type="ORF">M9H77_09358</name>
</gene>
<evidence type="ECO:0000313" key="1">
    <source>
        <dbReference type="EMBL" id="KAI5678408.1"/>
    </source>
</evidence>
<evidence type="ECO:0000313" key="2">
    <source>
        <dbReference type="Proteomes" id="UP001060085"/>
    </source>
</evidence>
<dbReference type="Proteomes" id="UP001060085">
    <property type="component" value="Linkage Group LG02"/>
</dbReference>
<comment type="caution">
    <text evidence="1">The sequence shown here is derived from an EMBL/GenBank/DDBJ whole genome shotgun (WGS) entry which is preliminary data.</text>
</comment>
<sequence>MAAYDRQLALTEYGYTSTKPSALLNSLFMNTVNTAAKTLVSVASNAKSTEKSSGKWKPSDHMRFMLMMMTWMAVWVLRVLMDHFPFSSSSPYLLDGISQLGNFDFLSAASSSSSSGLSSILPSSAGLSSTLALFSSSAGAGVSSYSSSLDLVLGEDSSEVVSAKALGRALTNILALLNEIPASSRKYQFAVAMADKIVDENAREGHVELLQINRTALSSAFARTSGLLYCSLQTTRHTSEESGSWVTRTVKALPLGSYVSYLMKGVGMFFPSLSSATNLFNKQRQLALPGETRADDLAAEKHAEELLWITRKMIVCGAADEALVQWSFASGLASLAFSAHPRVQGLLVKVTAILFRELRLINMEVPSQVKYRLLALWLPVFCYAENGLTNPVLTSYDKGEMERTMDEIISSLPPIDQEIILTNWFQDFTICSSDWPNLQVSYDKWCQSTRRLIV</sequence>
<organism evidence="1 2">
    <name type="scientific">Catharanthus roseus</name>
    <name type="common">Madagascar periwinkle</name>
    <name type="synonym">Vinca rosea</name>
    <dbReference type="NCBI Taxonomy" id="4058"/>
    <lineage>
        <taxon>Eukaryota</taxon>
        <taxon>Viridiplantae</taxon>
        <taxon>Streptophyta</taxon>
        <taxon>Embryophyta</taxon>
        <taxon>Tracheophyta</taxon>
        <taxon>Spermatophyta</taxon>
        <taxon>Magnoliopsida</taxon>
        <taxon>eudicotyledons</taxon>
        <taxon>Gunneridae</taxon>
        <taxon>Pentapetalae</taxon>
        <taxon>asterids</taxon>
        <taxon>lamiids</taxon>
        <taxon>Gentianales</taxon>
        <taxon>Apocynaceae</taxon>
        <taxon>Rauvolfioideae</taxon>
        <taxon>Vinceae</taxon>
        <taxon>Catharanthinae</taxon>
        <taxon>Catharanthus</taxon>
    </lineage>
</organism>
<protein>
    <submittedName>
        <fullName evidence="1">Uncharacterized protein</fullName>
    </submittedName>
</protein>
<dbReference type="EMBL" id="CM044702">
    <property type="protein sequence ID" value="KAI5678408.1"/>
    <property type="molecule type" value="Genomic_DNA"/>
</dbReference>